<keyword evidence="2" id="KW-0813">Transport</keyword>
<organism evidence="9 10">
    <name type="scientific">Kibdelosporangium lantanae</name>
    <dbReference type="NCBI Taxonomy" id="1497396"/>
    <lineage>
        <taxon>Bacteria</taxon>
        <taxon>Bacillati</taxon>
        <taxon>Actinomycetota</taxon>
        <taxon>Actinomycetes</taxon>
        <taxon>Pseudonocardiales</taxon>
        <taxon>Pseudonocardiaceae</taxon>
        <taxon>Kibdelosporangium</taxon>
    </lineage>
</organism>
<dbReference type="CDD" id="cd18111">
    <property type="entry name" value="ATP-synt_V_A-type_alpha_C"/>
    <property type="match status" value="1"/>
</dbReference>
<dbReference type="PANTHER" id="PTHR43607">
    <property type="entry name" value="V-TYPE PROTON ATPASE CATALYTIC SUBUNIT A"/>
    <property type="match status" value="1"/>
</dbReference>
<keyword evidence="6" id="KW-0406">Ion transport</keyword>
<dbReference type="Gene3D" id="1.10.1140.10">
    <property type="entry name" value="Bovine Mitochondrial F1-atpase, Atp Synthase Beta Chain, Chain D, domain 3"/>
    <property type="match status" value="1"/>
</dbReference>
<evidence type="ECO:0000313" key="10">
    <source>
        <dbReference type="Proteomes" id="UP001597045"/>
    </source>
</evidence>
<comment type="caution">
    <text evidence="9">The sequence shown here is derived from an EMBL/GenBank/DDBJ whole genome shotgun (WGS) entry which is preliminary data.</text>
</comment>
<feature type="non-terminal residue" evidence="9">
    <location>
        <position position="1"/>
    </location>
</feature>
<dbReference type="Pfam" id="PF22919">
    <property type="entry name" value="ATP-synt_VA_C"/>
    <property type="match status" value="1"/>
</dbReference>
<evidence type="ECO:0000256" key="5">
    <source>
        <dbReference type="ARBA" id="ARBA00022967"/>
    </source>
</evidence>
<evidence type="ECO:0000256" key="6">
    <source>
        <dbReference type="ARBA" id="ARBA00023065"/>
    </source>
</evidence>
<dbReference type="Pfam" id="PF00006">
    <property type="entry name" value="ATP-synt_ab"/>
    <property type="match status" value="1"/>
</dbReference>
<dbReference type="InterPro" id="IPR055190">
    <property type="entry name" value="ATP-synt_VA_C"/>
</dbReference>
<evidence type="ECO:0000313" key="9">
    <source>
        <dbReference type="EMBL" id="MFD1048059.1"/>
    </source>
</evidence>
<reference evidence="10" key="1">
    <citation type="journal article" date="2019" name="Int. J. Syst. Evol. Microbiol.">
        <title>The Global Catalogue of Microorganisms (GCM) 10K type strain sequencing project: providing services to taxonomists for standard genome sequencing and annotation.</title>
        <authorList>
            <consortium name="The Broad Institute Genomics Platform"/>
            <consortium name="The Broad Institute Genome Sequencing Center for Infectious Disease"/>
            <person name="Wu L."/>
            <person name="Ma J."/>
        </authorList>
    </citation>
    <scope>NUCLEOTIDE SEQUENCE [LARGE SCALE GENOMIC DNA]</scope>
    <source>
        <strain evidence="10">JCM 31486</strain>
    </source>
</reference>
<feature type="domain" description="ATP synthase A/B type C-terminal" evidence="8">
    <location>
        <begin position="55"/>
        <end position="120"/>
    </location>
</feature>
<evidence type="ECO:0000259" key="8">
    <source>
        <dbReference type="Pfam" id="PF22919"/>
    </source>
</evidence>
<feature type="domain" description="ATPase F1/V1/A1 complex alpha/beta subunit nucleotide-binding" evidence="7">
    <location>
        <begin position="1"/>
        <end position="46"/>
    </location>
</feature>
<keyword evidence="4" id="KW-0067">ATP-binding</keyword>
<keyword evidence="3" id="KW-0547">Nucleotide-binding</keyword>
<dbReference type="InterPro" id="IPR022878">
    <property type="entry name" value="V-ATPase_asu"/>
</dbReference>
<protein>
    <submittedName>
        <fullName evidence="9">ATPase</fullName>
    </submittedName>
</protein>
<evidence type="ECO:0000259" key="7">
    <source>
        <dbReference type="Pfam" id="PF00006"/>
    </source>
</evidence>
<dbReference type="InterPro" id="IPR027417">
    <property type="entry name" value="P-loop_NTPase"/>
</dbReference>
<sequence length="177" mass="19183">VSPPGGDMTEPVTALTERFVRCRWMLDRDLAYARHYPAVSWAGSYSLDGNARHPRMMGLLAEAARLADMVDLVGISALPAHERVVVLAGRLIREGVLQQSALSVVDASSDDEKSAALVECVLSVVDECERLVGQGVPAEQIEDTDFGPVLRARTEATTVAEIGARRDDVVARLRELT</sequence>
<comment type="similarity">
    <text evidence="1">Belongs to the ATPase alpha/beta chains family.</text>
</comment>
<dbReference type="Gene3D" id="3.40.50.300">
    <property type="entry name" value="P-loop containing nucleotide triphosphate hydrolases"/>
    <property type="match status" value="1"/>
</dbReference>
<dbReference type="EMBL" id="JBHTIS010001380">
    <property type="protein sequence ID" value="MFD1048059.1"/>
    <property type="molecule type" value="Genomic_DNA"/>
</dbReference>
<dbReference type="InterPro" id="IPR024034">
    <property type="entry name" value="ATPase_F1/V1_b/a_C"/>
</dbReference>
<gene>
    <name evidence="9" type="ORF">ACFQ1S_22230</name>
</gene>
<dbReference type="SUPFAM" id="SSF52540">
    <property type="entry name" value="P-loop containing nucleoside triphosphate hydrolases"/>
    <property type="match status" value="1"/>
</dbReference>
<evidence type="ECO:0000256" key="1">
    <source>
        <dbReference type="ARBA" id="ARBA00008936"/>
    </source>
</evidence>
<keyword evidence="5" id="KW-1278">Translocase</keyword>
<dbReference type="PANTHER" id="PTHR43607:SF1">
    <property type="entry name" value="H(+)-TRANSPORTING TWO-SECTOR ATPASE"/>
    <property type="match status" value="1"/>
</dbReference>
<evidence type="ECO:0000256" key="2">
    <source>
        <dbReference type="ARBA" id="ARBA00022448"/>
    </source>
</evidence>
<dbReference type="SUPFAM" id="SSF47917">
    <property type="entry name" value="C-terminal domain of alpha and beta subunits of F1 ATP synthase"/>
    <property type="match status" value="1"/>
</dbReference>
<evidence type="ECO:0000256" key="4">
    <source>
        <dbReference type="ARBA" id="ARBA00022840"/>
    </source>
</evidence>
<dbReference type="Proteomes" id="UP001597045">
    <property type="component" value="Unassembled WGS sequence"/>
</dbReference>
<accession>A0ABW3MEK1</accession>
<dbReference type="InterPro" id="IPR000194">
    <property type="entry name" value="ATPase_F1/V1/A1_a/bsu_nucl-bd"/>
</dbReference>
<proteinExistence type="inferred from homology"/>
<keyword evidence="10" id="KW-1185">Reference proteome</keyword>
<name>A0ABW3MEK1_9PSEU</name>
<evidence type="ECO:0000256" key="3">
    <source>
        <dbReference type="ARBA" id="ARBA00022741"/>
    </source>
</evidence>